<evidence type="ECO:0000313" key="5">
    <source>
        <dbReference type="Proteomes" id="UP000184000"/>
    </source>
</evidence>
<dbReference type="InterPro" id="IPR038440">
    <property type="entry name" value="FimV_C_sf"/>
</dbReference>
<keyword evidence="1" id="KW-0175">Coiled coil</keyword>
<reference evidence="4 5" key="1">
    <citation type="submission" date="2016-11" db="EMBL/GenBank/DDBJ databases">
        <authorList>
            <person name="Jaros S."/>
            <person name="Januszkiewicz K."/>
            <person name="Wedrychowicz H."/>
        </authorList>
    </citation>
    <scope>NUCLEOTIDE SEQUENCE [LARGE SCALE GENOMIC DNA]</scope>
    <source>
        <strain evidence="4 5">DSM 18231</strain>
    </source>
</reference>
<dbReference type="InterPro" id="IPR020011">
    <property type="entry name" value="FimV_C"/>
</dbReference>
<dbReference type="Gene3D" id="3.10.350.10">
    <property type="entry name" value="LysM domain"/>
    <property type="match status" value="1"/>
</dbReference>
<proteinExistence type="predicted"/>
<dbReference type="Pfam" id="PF25800">
    <property type="entry name" value="FimV_N"/>
    <property type="match status" value="1"/>
</dbReference>
<evidence type="ECO:0000313" key="4">
    <source>
        <dbReference type="EMBL" id="SHG93423.1"/>
    </source>
</evidence>
<feature type="region of interest" description="Disordered" evidence="2">
    <location>
        <begin position="329"/>
        <end position="358"/>
    </location>
</feature>
<dbReference type="Gene3D" id="1.20.58.2200">
    <property type="match status" value="1"/>
</dbReference>
<name>A0A1M5NWR3_9GAMM</name>
<evidence type="ECO:0000256" key="1">
    <source>
        <dbReference type="SAM" id="Coils"/>
    </source>
</evidence>
<protein>
    <submittedName>
        <fullName evidence="4">FimV C-terminal domain-containing protein</fullName>
    </submittedName>
</protein>
<organism evidence="4 5">
    <name type="scientific">Stutzerimonas xanthomarina DSM 18231</name>
    <dbReference type="NCBI Taxonomy" id="1403346"/>
    <lineage>
        <taxon>Bacteria</taxon>
        <taxon>Pseudomonadati</taxon>
        <taxon>Pseudomonadota</taxon>
        <taxon>Gammaproteobacteria</taxon>
        <taxon>Pseudomonadales</taxon>
        <taxon>Pseudomonadaceae</taxon>
        <taxon>Stutzerimonas</taxon>
    </lineage>
</organism>
<dbReference type="EMBL" id="FQXA01000003">
    <property type="protein sequence ID" value="SHG93423.1"/>
    <property type="molecule type" value="Genomic_DNA"/>
</dbReference>
<feature type="coiled-coil region" evidence="1">
    <location>
        <begin position="283"/>
        <end position="310"/>
    </location>
</feature>
<dbReference type="NCBIfam" id="TIGR03504">
    <property type="entry name" value="FimV_Cterm"/>
    <property type="match status" value="1"/>
</dbReference>
<evidence type="ECO:0000256" key="2">
    <source>
        <dbReference type="SAM" id="MobiDB-lite"/>
    </source>
</evidence>
<dbReference type="AlphaFoldDB" id="A0A1M5NWR3"/>
<dbReference type="InterPro" id="IPR018392">
    <property type="entry name" value="LysM"/>
</dbReference>
<sequence>MALGRRVLFTVASGSLIYSGMVSALGMGNITLNSALNQPLSAEIELLDAGDLSADDIRVVLASSTDFARVGVERLAFLQDLRFTPVIDGNRSRIRVASNKPVREPYLNFLVEITRAKSRMLREYTVLLDPMPSPSEVPSSFVVDNSQAVASPVPAVPVRFVPPAELPQASQGKRHRVTSGESLWTIAGAYADGSQTSQAQFMRDIQALNPDAFAGGNAALLKAGAHLLLPDAATQAAPAPIEPAAAAPVAETIVQSERTPDANPAEPITADPARVDDQVAMLRRQLFEELAASREENQQLKQMLIDMRLQLETVTTQLVEQGRPQAIDSTAAHQSAPTITPEEQPVAQPVESTPAGPASSFRWQDWALPGSGVLISMLLGGLWFGRRKKTQSKYPDATPLAAAQPKRVPPVAVAVAAEMPRQPAHASVSETDALEAAAIYITYGRRDEAIDVLSRGIERAPAQLDIRLRHLELLAEAGDIASYCAAADAYLHAGGEQAQLDRLLALHPALASAVAASAPVASETFLDPDITFVLEESLAAASLEAASNPAKKTSVMESGQAYPAQPLIDGFDEVLTLGELTSLLGNAEPVESKPTAEELRQLEPNPEHLVRLNQAVAYIKQGNMESACAILETLATEGDEAQRQQVNELLAQIA</sequence>
<accession>A0A1M5NWR3</accession>
<dbReference type="Proteomes" id="UP000184000">
    <property type="component" value="Unassembled WGS sequence"/>
</dbReference>
<dbReference type="InterPro" id="IPR036779">
    <property type="entry name" value="LysM_dom_sf"/>
</dbReference>
<feature type="domain" description="FimV N-terminal" evidence="3">
    <location>
        <begin position="25"/>
        <end position="130"/>
    </location>
</feature>
<evidence type="ECO:0000259" key="3">
    <source>
        <dbReference type="Pfam" id="PF25800"/>
    </source>
</evidence>
<feature type="compositionally biased region" description="Polar residues" evidence="2">
    <location>
        <begin position="329"/>
        <end position="338"/>
    </location>
</feature>
<dbReference type="CDD" id="cd00118">
    <property type="entry name" value="LysM"/>
    <property type="match status" value="1"/>
</dbReference>
<dbReference type="InterPro" id="IPR057840">
    <property type="entry name" value="FimV_N"/>
</dbReference>
<gene>
    <name evidence="4" type="ORF">SAMN02744645_1824</name>
</gene>